<dbReference type="EMBL" id="BNAO01000001">
    <property type="protein sequence ID" value="GHG59929.1"/>
    <property type="molecule type" value="Genomic_DNA"/>
</dbReference>
<organism evidence="2 3">
    <name type="scientific">Alishewanella longhuensis</name>
    <dbReference type="NCBI Taxonomy" id="1091037"/>
    <lineage>
        <taxon>Bacteria</taxon>
        <taxon>Pseudomonadati</taxon>
        <taxon>Pseudomonadota</taxon>
        <taxon>Gammaproteobacteria</taxon>
        <taxon>Alteromonadales</taxon>
        <taxon>Alteromonadaceae</taxon>
        <taxon>Alishewanella</taxon>
    </lineage>
</organism>
<sequence length="137" mass="14893">MIKETSSAAGQAAEAADEPSVGDSVQALWQQLAALAVEQLQLFTLEGERVALSMVAVLMLGLLSSLLLLTLWFCGQALLVLLMLQTGINATYAILSLILVNLCGLGLVRWRLRYYSRLLRFPATLKSLQANNDEVAE</sequence>
<proteinExistence type="predicted"/>
<keyword evidence="1" id="KW-0812">Transmembrane</keyword>
<feature type="transmembrane region" description="Helical" evidence="1">
    <location>
        <begin position="90"/>
        <end position="110"/>
    </location>
</feature>
<evidence type="ECO:0000256" key="1">
    <source>
        <dbReference type="SAM" id="Phobius"/>
    </source>
</evidence>
<protein>
    <recommendedName>
        <fullName evidence="4">Phage holin family protein</fullName>
    </recommendedName>
</protein>
<evidence type="ECO:0008006" key="4">
    <source>
        <dbReference type="Google" id="ProtNLM"/>
    </source>
</evidence>
<keyword evidence="1" id="KW-0472">Membrane</keyword>
<keyword evidence="3" id="KW-1185">Reference proteome</keyword>
<comment type="caution">
    <text evidence="2">The sequence shown here is derived from an EMBL/GenBank/DDBJ whole genome shotgun (WGS) entry which is preliminary data.</text>
</comment>
<keyword evidence="1" id="KW-1133">Transmembrane helix</keyword>
<gene>
    <name evidence="2" type="ORF">GCM10010919_02900</name>
</gene>
<reference evidence="3" key="1">
    <citation type="journal article" date="2019" name="Int. J. Syst. Evol. Microbiol.">
        <title>The Global Catalogue of Microorganisms (GCM) 10K type strain sequencing project: providing services to taxonomists for standard genome sequencing and annotation.</title>
        <authorList>
            <consortium name="The Broad Institute Genomics Platform"/>
            <consortium name="The Broad Institute Genome Sequencing Center for Infectious Disease"/>
            <person name="Wu L."/>
            <person name="Ma J."/>
        </authorList>
    </citation>
    <scope>NUCLEOTIDE SEQUENCE [LARGE SCALE GENOMIC DNA]</scope>
    <source>
        <strain evidence="3">CGMCC 1.7003</strain>
    </source>
</reference>
<feature type="transmembrane region" description="Helical" evidence="1">
    <location>
        <begin position="51"/>
        <end position="84"/>
    </location>
</feature>
<accession>A0ABQ3KVE0</accession>
<evidence type="ECO:0000313" key="3">
    <source>
        <dbReference type="Proteomes" id="UP000659697"/>
    </source>
</evidence>
<evidence type="ECO:0000313" key="2">
    <source>
        <dbReference type="EMBL" id="GHG59929.1"/>
    </source>
</evidence>
<dbReference type="RefSeq" id="WP_189429381.1">
    <property type="nucleotide sequence ID" value="NZ_BNAO01000001.1"/>
</dbReference>
<name>A0ABQ3KVE0_9ALTE</name>
<dbReference type="Proteomes" id="UP000659697">
    <property type="component" value="Unassembled WGS sequence"/>
</dbReference>